<dbReference type="InterPro" id="IPR045555">
    <property type="entry name" value="VMAP-M0"/>
</dbReference>
<sequence length="490" mass="55273">MRGRSPDRVRNELIVSIVDALQGSATVSQGSSREVWRDLLAGELAAPVEPFGGDRLRPWLLQVVKECTAVGDGLACLVRSLEYVEQQSATVAELWPLVDEWEAVDFFNNADLGHLRPVLLAMGSTDLAVMARRASRSRVQELPGWCQTGWQVFLRLAGENSPAGELPPSMAFLALSADRLMEDGQPEAAEVLRRFNRTQTVALGMEGLLADWQHSDFPQPAPSLVPAYLMIQFEPDRIEPDRYYLSHWRQSDSEGWHPVRGETVHLGREELPGAVERLIEEAEEKWADLRQPVILEFILPWELLNEPVEWWSKESGSEAPTPLVMDYPVVVRSIERLQRAAWHRPWHHKWRQLRERPADSHPHWSSPAQDEAYFFHLERELKEDRHAVCLVLSQPPGDESGTGRREVLAGLRAGVPAMIWHRNDCGDPKFKDAIGEILQDRGLGSLAERVGEWRKDALALGPGAWDLHVGRHLAILLDDPERKPSPPGPV</sequence>
<protein>
    <submittedName>
        <fullName evidence="4">Uncharacterized protein</fullName>
    </submittedName>
</protein>
<dbReference type="AlphaFoldDB" id="A0A1I2EYN3"/>
<proteinExistence type="predicted"/>
<gene>
    <name evidence="4" type="ORF">SAMN02787118_103141</name>
</gene>
<evidence type="ECO:0000313" key="5">
    <source>
        <dbReference type="Proteomes" id="UP000181942"/>
    </source>
</evidence>
<evidence type="ECO:0000259" key="3">
    <source>
        <dbReference type="Pfam" id="PF20028"/>
    </source>
</evidence>
<name>A0A1I2EYN3_9ACTN</name>
<dbReference type="Pfam" id="PF19956">
    <property type="entry name" value="EAD2"/>
    <property type="match status" value="1"/>
</dbReference>
<reference evidence="4 5" key="1">
    <citation type="submission" date="2016-10" db="EMBL/GenBank/DDBJ databases">
        <authorList>
            <person name="de Groot N.N."/>
        </authorList>
    </citation>
    <scope>NUCLEOTIDE SEQUENCE [LARGE SCALE GENOMIC DNA]</scope>
    <source>
        <strain evidence="4 5">OK461</strain>
    </source>
</reference>
<dbReference type="InterPro" id="IPR045431">
    <property type="entry name" value="EAD2"/>
</dbReference>
<accession>A0A1I2EYN3</accession>
<dbReference type="Pfam" id="PF20028">
    <property type="entry name" value="VMAP-C"/>
    <property type="match status" value="1"/>
</dbReference>
<organism evidence="4 5">
    <name type="scientific">Streptomyces mirabilis</name>
    <dbReference type="NCBI Taxonomy" id="68239"/>
    <lineage>
        <taxon>Bacteria</taxon>
        <taxon>Bacillati</taxon>
        <taxon>Actinomycetota</taxon>
        <taxon>Actinomycetes</taxon>
        <taxon>Kitasatosporales</taxon>
        <taxon>Streptomycetaceae</taxon>
        <taxon>Streptomyces</taxon>
    </lineage>
</organism>
<evidence type="ECO:0000313" key="4">
    <source>
        <dbReference type="EMBL" id="SFE97401.1"/>
    </source>
</evidence>
<dbReference type="EMBL" id="FONR01000003">
    <property type="protein sequence ID" value="SFE97401.1"/>
    <property type="molecule type" value="Genomic_DNA"/>
</dbReference>
<evidence type="ECO:0000259" key="2">
    <source>
        <dbReference type="Pfam" id="PF19956"/>
    </source>
</evidence>
<dbReference type="Proteomes" id="UP000181942">
    <property type="component" value="Unassembled WGS sequence"/>
</dbReference>
<dbReference type="Pfam" id="PF19916">
    <property type="entry name" value="VMAP-M0"/>
    <property type="match status" value="1"/>
</dbReference>
<evidence type="ECO:0000259" key="1">
    <source>
        <dbReference type="Pfam" id="PF19916"/>
    </source>
</evidence>
<feature type="domain" description="vWA-MoxR associated protein C-terminal" evidence="3">
    <location>
        <begin position="241"/>
        <end position="480"/>
    </location>
</feature>
<feature type="domain" description="Effector-associated" evidence="2">
    <location>
        <begin position="18"/>
        <end position="99"/>
    </location>
</feature>
<feature type="domain" description="vWA-MoxR associated protein middle region 0" evidence="1">
    <location>
        <begin position="107"/>
        <end position="214"/>
    </location>
</feature>
<dbReference type="InterPro" id="IPR045450">
    <property type="entry name" value="VMAP_C"/>
</dbReference>